<organism evidence="2 3">
    <name type="scientific">Blautia pseudococcoides</name>
    <dbReference type="NCBI Taxonomy" id="1796616"/>
    <lineage>
        <taxon>Bacteria</taxon>
        <taxon>Bacillati</taxon>
        <taxon>Bacillota</taxon>
        <taxon>Clostridia</taxon>
        <taxon>Lachnospirales</taxon>
        <taxon>Lachnospiraceae</taxon>
        <taxon>Blautia</taxon>
    </lineage>
</organism>
<reference evidence="2" key="1">
    <citation type="submission" date="2017-04" db="EMBL/GenBank/DDBJ databases">
        <title>Complete Genome Sequences of Twelve Strains of a Stable Defined Moderately Diverse Mouse Microbiota 2 (sDMDMm2).</title>
        <authorList>
            <person name="Uchimura Y."/>
            <person name="Wyss M."/>
            <person name="Brugiroux S."/>
            <person name="Limenitakis J.P."/>
            <person name="Stecher B."/>
            <person name="McCoy K.D."/>
            <person name="Macpherson A.J."/>
        </authorList>
    </citation>
    <scope>NUCLEOTIDE SEQUENCE</scope>
    <source>
        <strain evidence="2">YL58</strain>
    </source>
</reference>
<evidence type="ECO:0000313" key="3">
    <source>
        <dbReference type="Proteomes" id="UP000092574"/>
    </source>
</evidence>
<name>A0A1C7IBG9_9FIRM</name>
<dbReference type="EMBL" id="CP015405">
    <property type="protein sequence ID" value="ANU77016.1"/>
    <property type="molecule type" value="Genomic_DNA"/>
</dbReference>
<sequence>MVCEDALSDKCGRDPGTTGADHRESSAGWENICVIPKDEKVFGLLRESGGHMRARSVPRDGIIVIR</sequence>
<dbReference type="AlphaFoldDB" id="A0A1C7IBG9"/>
<evidence type="ECO:0000256" key="1">
    <source>
        <dbReference type="SAM" id="MobiDB-lite"/>
    </source>
</evidence>
<keyword evidence="3" id="KW-1185">Reference proteome</keyword>
<proteinExistence type="predicted"/>
<gene>
    <name evidence="2" type="ORF">A4V09_15380</name>
</gene>
<protein>
    <submittedName>
        <fullName evidence="2">Uncharacterized protein</fullName>
    </submittedName>
</protein>
<dbReference type="STRING" id="1796616.A4V09_15380"/>
<feature type="region of interest" description="Disordered" evidence="1">
    <location>
        <begin position="1"/>
        <end position="25"/>
    </location>
</feature>
<dbReference type="KEGG" id="byl:A4V09_15380"/>
<evidence type="ECO:0000313" key="2">
    <source>
        <dbReference type="EMBL" id="ANU77016.1"/>
    </source>
</evidence>
<accession>A0A1C7IBG9</accession>
<dbReference type="Proteomes" id="UP000092574">
    <property type="component" value="Chromosome"/>
</dbReference>